<dbReference type="InterPro" id="IPR018720">
    <property type="entry name" value="DUF2249"/>
</dbReference>
<name>A0A840BIA9_9RHOO</name>
<organism evidence="2 3">
    <name type="scientific">Niveibacterium umoris</name>
    <dbReference type="NCBI Taxonomy" id="1193620"/>
    <lineage>
        <taxon>Bacteria</taxon>
        <taxon>Pseudomonadati</taxon>
        <taxon>Pseudomonadota</taxon>
        <taxon>Betaproteobacteria</taxon>
        <taxon>Rhodocyclales</taxon>
        <taxon>Rhodocyclaceae</taxon>
        <taxon>Niveibacterium</taxon>
    </lineage>
</organism>
<dbReference type="RefSeq" id="WP_183631764.1">
    <property type="nucleotide sequence ID" value="NZ_BAABLE010000011.1"/>
</dbReference>
<dbReference type="SUPFAM" id="SSF64307">
    <property type="entry name" value="SirA-like"/>
    <property type="match status" value="1"/>
</dbReference>
<comment type="caution">
    <text evidence="2">The sequence shown here is derived from an EMBL/GenBank/DDBJ whole genome shotgun (WGS) entry which is preliminary data.</text>
</comment>
<evidence type="ECO:0000313" key="3">
    <source>
        <dbReference type="Proteomes" id="UP000561045"/>
    </source>
</evidence>
<dbReference type="Pfam" id="PF10006">
    <property type="entry name" value="DUF2249"/>
    <property type="match status" value="1"/>
</dbReference>
<protein>
    <submittedName>
        <fullName evidence="2">Uncharacterized protein (DUF2249 family)</fullName>
    </submittedName>
</protein>
<evidence type="ECO:0000259" key="1">
    <source>
        <dbReference type="Pfam" id="PF10006"/>
    </source>
</evidence>
<proteinExistence type="predicted"/>
<sequence>MNAPRIVDARGLEPPQPLHLILEALDTLPRGEEAVLLLYREPVPLYGILKQNGFTHRTEFAEDGTVSIHICHA</sequence>
<keyword evidence="3" id="KW-1185">Reference proteome</keyword>
<dbReference type="InterPro" id="IPR036868">
    <property type="entry name" value="TusA-like_sf"/>
</dbReference>
<accession>A0A840BIA9</accession>
<dbReference type="AlphaFoldDB" id="A0A840BIA9"/>
<evidence type="ECO:0000313" key="2">
    <source>
        <dbReference type="EMBL" id="MBB4011329.1"/>
    </source>
</evidence>
<reference evidence="2 3" key="1">
    <citation type="submission" date="2020-08" db="EMBL/GenBank/DDBJ databases">
        <title>Genomic Encyclopedia of Type Strains, Phase IV (KMG-IV): sequencing the most valuable type-strain genomes for metagenomic binning, comparative biology and taxonomic classification.</title>
        <authorList>
            <person name="Goeker M."/>
        </authorList>
    </citation>
    <scope>NUCLEOTIDE SEQUENCE [LARGE SCALE GENOMIC DNA]</scope>
    <source>
        <strain evidence="2 3">DSM 106739</strain>
    </source>
</reference>
<feature type="domain" description="DUF2249" evidence="1">
    <location>
        <begin position="7"/>
        <end position="70"/>
    </location>
</feature>
<gene>
    <name evidence="2" type="ORF">GGR36_000637</name>
</gene>
<dbReference type="Proteomes" id="UP000561045">
    <property type="component" value="Unassembled WGS sequence"/>
</dbReference>
<dbReference type="EMBL" id="JACIET010000001">
    <property type="protein sequence ID" value="MBB4011329.1"/>
    <property type="molecule type" value="Genomic_DNA"/>
</dbReference>